<dbReference type="SUPFAM" id="SSF46785">
    <property type="entry name" value="Winged helix' DNA-binding domain"/>
    <property type="match status" value="1"/>
</dbReference>
<dbReference type="Pfam" id="PF09382">
    <property type="entry name" value="RQC"/>
    <property type="match status" value="1"/>
</dbReference>
<dbReference type="EMBL" id="JBHTLU010000014">
    <property type="protein sequence ID" value="MFD1220898.1"/>
    <property type="molecule type" value="Genomic_DNA"/>
</dbReference>
<proteinExistence type="predicted"/>
<name>A0ABW3UJC3_9BACL</name>
<dbReference type="Proteomes" id="UP001597180">
    <property type="component" value="Unassembled WGS sequence"/>
</dbReference>
<dbReference type="SMART" id="SM00956">
    <property type="entry name" value="RQC"/>
    <property type="match status" value="1"/>
</dbReference>
<evidence type="ECO:0000313" key="3">
    <source>
        <dbReference type="Proteomes" id="UP001597180"/>
    </source>
</evidence>
<reference evidence="3" key="1">
    <citation type="journal article" date="2019" name="Int. J. Syst. Evol. Microbiol.">
        <title>The Global Catalogue of Microorganisms (GCM) 10K type strain sequencing project: providing services to taxonomists for standard genome sequencing and annotation.</title>
        <authorList>
            <consortium name="The Broad Institute Genomics Platform"/>
            <consortium name="The Broad Institute Genome Sequencing Center for Infectious Disease"/>
            <person name="Wu L."/>
            <person name="Ma J."/>
        </authorList>
    </citation>
    <scope>NUCLEOTIDE SEQUENCE [LARGE SCALE GENOMIC DNA]</scope>
    <source>
        <strain evidence="3">CCUG 53270</strain>
    </source>
</reference>
<comment type="caution">
    <text evidence="2">The sequence shown here is derived from an EMBL/GenBank/DDBJ whole genome shotgun (WGS) entry which is preliminary data.</text>
</comment>
<dbReference type="NCBIfam" id="NF041107">
    <property type="entry name" value="RQC_minor_1"/>
    <property type="match status" value="1"/>
</dbReference>
<keyword evidence="2" id="KW-0238">DNA-binding</keyword>
<dbReference type="Gene3D" id="1.10.10.10">
    <property type="entry name" value="Winged helix-like DNA-binding domain superfamily/Winged helix DNA-binding domain"/>
    <property type="match status" value="1"/>
</dbReference>
<sequence length="236" mass="27604">MPETEYRAILRAADDIIAQGGRTLLAKILKGSKERKVLELGLDQNPSYGFYRDLTLEQIMDKVDTMIDTGFLGTERQGKLSMIIFTPYGWAVEREQRAQEFLQEWDHWLEHNVTPVSMEYLKERNRGMMLLFLYKVLCSANKKYIPYLRLWEQVEFKKVQREIRHVIEALEQREGMNDKQWGQLVGEMAQSLLLRSDNPIILACGKCGNPFLLDESNPDYYTSEGLQFPQRCPQCR</sequence>
<dbReference type="RefSeq" id="WP_345591872.1">
    <property type="nucleotide sequence ID" value="NZ_BAABJG010000029.1"/>
</dbReference>
<protein>
    <submittedName>
        <fullName evidence="2">RQC-minor-1 family DNA-binding protein</fullName>
    </submittedName>
</protein>
<organism evidence="2 3">
    <name type="scientific">Paenibacillus vulneris</name>
    <dbReference type="NCBI Taxonomy" id="1133364"/>
    <lineage>
        <taxon>Bacteria</taxon>
        <taxon>Bacillati</taxon>
        <taxon>Bacillota</taxon>
        <taxon>Bacilli</taxon>
        <taxon>Bacillales</taxon>
        <taxon>Paenibacillaceae</taxon>
        <taxon>Paenibacillus</taxon>
    </lineage>
</organism>
<accession>A0ABW3UJC3</accession>
<evidence type="ECO:0000313" key="2">
    <source>
        <dbReference type="EMBL" id="MFD1220898.1"/>
    </source>
</evidence>
<feature type="domain" description="RQC" evidence="1">
    <location>
        <begin position="4"/>
        <end position="105"/>
    </location>
</feature>
<evidence type="ECO:0000259" key="1">
    <source>
        <dbReference type="SMART" id="SM00956"/>
    </source>
</evidence>
<dbReference type="InterPro" id="IPR018982">
    <property type="entry name" value="RQC_domain"/>
</dbReference>
<keyword evidence="3" id="KW-1185">Reference proteome</keyword>
<dbReference type="GO" id="GO:0003677">
    <property type="term" value="F:DNA binding"/>
    <property type="evidence" value="ECO:0007669"/>
    <property type="project" value="UniProtKB-KW"/>
</dbReference>
<dbReference type="InterPro" id="IPR036390">
    <property type="entry name" value="WH_DNA-bd_sf"/>
</dbReference>
<dbReference type="InterPro" id="IPR036388">
    <property type="entry name" value="WH-like_DNA-bd_sf"/>
</dbReference>
<gene>
    <name evidence="2" type="ORF">ACFQ4B_12305</name>
</gene>